<sequence>MVDPSSPGLLLVLSAPSGAGKTTLARLFLAGHPEARFSVSATTRAPRGAERDGVDYHFVTRDRFAELVAADALAEWAEVHGQRYGTLRDTVEESLAAGRVAVFDIDVQGGAQVKARWPGQAATVFVLPPSLEELERRLRTRSTDPDAAIARRLGAARSEIERGLAQYEYVIVNDELAAAQRQLEAIVAHERARLAGRRDEAASALAEAVRRERVDPRRWLR</sequence>
<evidence type="ECO:0000256" key="7">
    <source>
        <dbReference type="ARBA" id="ARBA00022840"/>
    </source>
</evidence>
<evidence type="ECO:0000256" key="6">
    <source>
        <dbReference type="ARBA" id="ARBA00022777"/>
    </source>
</evidence>
<dbReference type="NCBIfam" id="TIGR03263">
    <property type="entry name" value="guanyl_kin"/>
    <property type="match status" value="1"/>
</dbReference>
<dbReference type="EMBL" id="BJTG01000002">
    <property type="protein sequence ID" value="GEJ56330.1"/>
    <property type="molecule type" value="Genomic_DNA"/>
</dbReference>
<dbReference type="GO" id="GO:0004385">
    <property type="term" value="F:GMP kinase activity"/>
    <property type="evidence" value="ECO:0007669"/>
    <property type="project" value="UniProtKB-UniRule"/>
</dbReference>
<dbReference type="GO" id="GO:0005829">
    <property type="term" value="C:cytosol"/>
    <property type="evidence" value="ECO:0007669"/>
    <property type="project" value="TreeGrafter"/>
</dbReference>
<dbReference type="Gene3D" id="3.40.50.300">
    <property type="entry name" value="P-loop containing nucleotide triphosphate hydrolases"/>
    <property type="match status" value="1"/>
</dbReference>
<dbReference type="InterPro" id="IPR020590">
    <property type="entry name" value="Guanylate_kinase_CS"/>
</dbReference>
<dbReference type="InterPro" id="IPR008144">
    <property type="entry name" value="Guanylate_kin-like_dom"/>
</dbReference>
<dbReference type="Gene3D" id="3.30.63.10">
    <property type="entry name" value="Guanylate Kinase phosphate binding domain"/>
    <property type="match status" value="1"/>
</dbReference>
<evidence type="ECO:0000256" key="2">
    <source>
        <dbReference type="ARBA" id="ARBA00012961"/>
    </source>
</evidence>
<dbReference type="EC" id="2.7.4.8" evidence="2 9"/>
<feature type="binding site" evidence="9">
    <location>
        <begin position="15"/>
        <end position="22"/>
    </location>
    <ligand>
        <name>ATP</name>
        <dbReference type="ChEBI" id="CHEBI:30616"/>
    </ligand>
</feature>
<evidence type="ECO:0000256" key="3">
    <source>
        <dbReference type="ARBA" id="ARBA00016296"/>
    </source>
</evidence>
<protein>
    <recommendedName>
        <fullName evidence="3 9">Guanylate kinase</fullName>
        <ecNumber evidence="2 9">2.7.4.8</ecNumber>
    </recommendedName>
    <alternativeName>
        <fullName evidence="8 9">GMP kinase</fullName>
    </alternativeName>
</protein>
<dbReference type="InterPro" id="IPR017665">
    <property type="entry name" value="Guanylate_kinase"/>
</dbReference>
<dbReference type="InterPro" id="IPR027417">
    <property type="entry name" value="P-loop_NTPase"/>
</dbReference>
<dbReference type="CDD" id="cd00071">
    <property type="entry name" value="GMPK"/>
    <property type="match status" value="1"/>
</dbReference>
<dbReference type="InterPro" id="IPR008145">
    <property type="entry name" value="GK/Ca_channel_bsu"/>
</dbReference>
<accession>A0A7I9VJL5</accession>
<dbReference type="PROSITE" id="PS00856">
    <property type="entry name" value="GUANYLATE_KINASE_1"/>
    <property type="match status" value="1"/>
</dbReference>
<dbReference type="Proteomes" id="UP000503640">
    <property type="component" value="Unassembled WGS sequence"/>
</dbReference>
<dbReference type="PROSITE" id="PS50052">
    <property type="entry name" value="GUANYLATE_KINASE_2"/>
    <property type="match status" value="1"/>
</dbReference>
<organism evidence="11 12">
    <name type="scientific">Anaeromyxobacter diazotrophicus</name>
    <dbReference type="NCBI Taxonomy" id="2590199"/>
    <lineage>
        <taxon>Bacteria</taxon>
        <taxon>Pseudomonadati</taxon>
        <taxon>Myxococcota</taxon>
        <taxon>Myxococcia</taxon>
        <taxon>Myxococcales</taxon>
        <taxon>Cystobacterineae</taxon>
        <taxon>Anaeromyxobacteraceae</taxon>
        <taxon>Anaeromyxobacter</taxon>
    </lineage>
</organism>
<evidence type="ECO:0000256" key="8">
    <source>
        <dbReference type="ARBA" id="ARBA00030128"/>
    </source>
</evidence>
<keyword evidence="7 9" id="KW-0067">ATP-binding</keyword>
<dbReference type="GO" id="GO:0005524">
    <property type="term" value="F:ATP binding"/>
    <property type="evidence" value="ECO:0007669"/>
    <property type="project" value="UniProtKB-UniRule"/>
</dbReference>
<keyword evidence="5 9" id="KW-0547">Nucleotide-binding</keyword>
<feature type="domain" description="Guanylate kinase-like" evidence="10">
    <location>
        <begin position="8"/>
        <end position="188"/>
    </location>
</feature>
<dbReference type="AlphaFoldDB" id="A0A7I9VJL5"/>
<comment type="catalytic activity">
    <reaction evidence="9">
        <text>GMP + ATP = GDP + ADP</text>
        <dbReference type="Rhea" id="RHEA:20780"/>
        <dbReference type="ChEBI" id="CHEBI:30616"/>
        <dbReference type="ChEBI" id="CHEBI:58115"/>
        <dbReference type="ChEBI" id="CHEBI:58189"/>
        <dbReference type="ChEBI" id="CHEBI:456216"/>
        <dbReference type="EC" id="2.7.4.8"/>
    </reaction>
</comment>
<dbReference type="SUPFAM" id="SSF52540">
    <property type="entry name" value="P-loop containing nucleoside triphosphate hydrolases"/>
    <property type="match status" value="1"/>
</dbReference>
<dbReference type="PANTHER" id="PTHR23117:SF13">
    <property type="entry name" value="GUANYLATE KINASE"/>
    <property type="match status" value="1"/>
</dbReference>
<dbReference type="Pfam" id="PF00625">
    <property type="entry name" value="Guanylate_kin"/>
    <property type="match status" value="1"/>
</dbReference>
<comment type="function">
    <text evidence="9">Essential for recycling GMP and indirectly, cGMP.</text>
</comment>
<keyword evidence="4 9" id="KW-0808">Transferase</keyword>
<dbReference type="SMART" id="SM00072">
    <property type="entry name" value="GuKc"/>
    <property type="match status" value="1"/>
</dbReference>
<dbReference type="FunFam" id="3.30.63.10:FF:000002">
    <property type="entry name" value="Guanylate kinase 1"/>
    <property type="match status" value="1"/>
</dbReference>
<comment type="subcellular location">
    <subcellularLocation>
        <location evidence="9">Cytoplasm</location>
    </subcellularLocation>
</comment>
<evidence type="ECO:0000313" key="12">
    <source>
        <dbReference type="Proteomes" id="UP000503640"/>
    </source>
</evidence>
<keyword evidence="6 9" id="KW-0418">Kinase</keyword>
<evidence type="ECO:0000259" key="10">
    <source>
        <dbReference type="PROSITE" id="PS50052"/>
    </source>
</evidence>
<comment type="caution">
    <text evidence="11">The sequence shown here is derived from an EMBL/GenBank/DDBJ whole genome shotgun (WGS) entry which is preliminary data.</text>
</comment>
<gene>
    <name evidence="9 11" type="primary">gmk</name>
    <name evidence="11" type="ORF">AMYX_10710</name>
</gene>
<keyword evidence="9" id="KW-0963">Cytoplasm</keyword>
<reference evidence="12" key="1">
    <citation type="journal article" date="2020" name="Appl. Environ. Microbiol.">
        <title>Diazotrophic Anaeromyxobacter Isolates from Soils.</title>
        <authorList>
            <person name="Masuda Y."/>
            <person name="Yamanaka H."/>
            <person name="Xu Z.X."/>
            <person name="Shiratori Y."/>
            <person name="Aono T."/>
            <person name="Amachi S."/>
            <person name="Senoo K."/>
            <person name="Itoh H."/>
        </authorList>
    </citation>
    <scope>NUCLEOTIDE SEQUENCE [LARGE SCALE GENOMIC DNA]</scope>
    <source>
        <strain evidence="12">R267</strain>
    </source>
</reference>
<comment type="similarity">
    <text evidence="1 9">Belongs to the guanylate kinase family.</text>
</comment>
<dbReference type="HAMAP" id="MF_00328">
    <property type="entry name" value="Guanylate_kinase"/>
    <property type="match status" value="1"/>
</dbReference>
<proteinExistence type="inferred from homology"/>
<dbReference type="PANTHER" id="PTHR23117">
    <property type="entry name" value="GUANYLATE KINASE-RELATED"/>
    <property type="match status" value="1"/>
</dbReference>
<evidence type="ECO:0000256" key="5">
    <source>
        <dbReference type="ARBA" id="ARBA00022741"/>
    </source>
</evidence>
<keyword evidence="12" id="KW-1185">Reference proteome</keyword>
<evidence type="ECO:0000256" key="1">
    <source>
        <dbReference type="ARBA" id="ARBA00005790"/>
    </source>
</evidence>
<name>A0A7I9VJL5_9BACT</name>
<evidence type="ECO:0000256" key="4">
    <source>
        <dbReference type="ARBA" id="ARBA00022679"/>
    </source>
</evidence>
<evidence type="ECO:0000313" key="11">
    <source>
        <dbReference type="EMBL" id="GEJ56330.1"/>
    </source>
</evidence>
<evidence type="ECO:0000256" key="9">
    <source>
        <dbReference type="HAMAP-Rule" id="MF_00328"/>
    </source>
</evidence>